<accession>A0A6J7CGJ5</accession>
<feature type="transmembrane region" description="Helical" evidence="1">
    <location>
        <begin position="48"/>
        <end position="68"/>
    </location>
</feature>
<feature type="transmembrane region" description="Helical" evidence="1">
    <location>
        <begin position="75"/>
        <end position="97"/>
    </location>
</feature>
<evidence type="ECO:0000313" key="2">
    <source>
        <dbReference type="EMBL" id="CAB4769322.1"/>
    </source>
</evidence>
<organism evidence="3">
    <name type="scientific">freshwater metagenome</name>
    <dbReference type="NCBI Taxonomy" id="449393"/>
    <lineage>
        <taxon>unclassified sequences</taxon>
        <taxon>metagenomes</taxon>
        <taxon>ecological metagenomes</taxon>
    </lineage>
</organism>
<dbReference type="EMBL" id="CAFBLI010000004">
    <property type="protein sequence ID" value="CAB4855918.1"/>
    <property type="molecule type" value="Genomic_DNA"/>
</dbReference>
<feature type="transmembrane region" description="Helical" evidence="1">
    <location>
        <begin position="12"/>
        <end position="32"/>
    </location>
</feature>
<feature type="transmembrane region" description="Helical" evidence="1">
    <location>
        <begin position="103"/>
        <end position="121"/>
    </location>
</feature>
<protein>
    <submittedName>
        <fullName evidence="3">Unannotated protein</fullName>
    </submittedName>
</protein>
<dbReference type="AlphaFoldDB" id="A0A6J7CGJ5"/>
<gene>
    <name evidence="2" type="ORF">UFOPK2922_00247</name>
    <name evidence="3" type="ORF">UFOPK3306_00109</name>
    <name evidence="4" type="ORF">UFOPK3587_00703</name>
</gene>
<dbReference type="EMBL" id="CAFBMN010000031">
    <property type="protein sequence ID" value="CAB4904848.1"/>
    <property type="molecule type" value="Genomic_DNA"/>
</dbReference>
<evidence type="ECO:0000256" key="1">
    <source>
        <dbReference type="SAM" id="Phobius"/>
    </source>
</evidence>
<dbReference type="InterPro" id="IPR020348">
    <property type="entry name" value="Uncharacterised_YvaD"/>
</dbReference>
<dbReference type="EMBL" id="CAEZZS010000006">
    <property type="protein sequence ID" value="CAB4769322.1"/>
    <property type="molecule type" value="Genomic_DNA"/>
</dbReference>
<proteinExistence type="predicted"/>
<keyword evidence="1" id="KW-0472">Membrane</keyword>
<keyword evidence="1" id="KW-1133">Transmembrane helix</keyword>
<evidence type="ECO:0000313" key="4">
    <source>
        <dbReference type="EMBL" id="CAB4904848.1"/>
    </source>
</evidence>
<name>A0A6J7CGJ5_9ZZZZ</name>
<evidence type="ECO:0000313" key="3">
    <source>
        <dbReference type="EMBL" id="CAB4855918.1"/>
    </source>
</evidence>
<reference evidence="3" key="1">
    <citation type="submission" date="2020-05" db="EMBL/GenBank/DDBJ databases">
        <authorList>
            <person name="Chiriac C."/>
            <person name="Salcher M."/>
            <person name="Ghai R."/>
            <person name="Kavagutti S V."/>
        </authorList>
    </citation>
    <scope>NUCLEOTIDE SEQUENCE</scope>
</reference>
<keyword evidence="1" id="KW-0812">Transmembrane</keyword>
<dbReference type="Pfam" id="PF17314">
    <property type="entry name" value="DUF5360"/>
    <property type="match status" value="1"/>
</dbReference>
<sequence>MEHVVGKGTKNLLISIDFGFIIYWGLIVFGLIPHDWVFQNYDDLNVKAWNWSFFPLDIAASITGFLGIKGKGNWTLLIVSATLTMVAGGMAIVFWSIQGFFNLGWWIPNLFLFLSGLFVLIKLKRIK</sequence>